<dbReference type="EMBL" id="NAJO01000064">
    <property type="protein sequence ID" value="OQN96621.1"/>
    <property type="molecule type" value="Genomic_DNA"/>
</dbReference>
<protein>
    <submittedName>
        <fullName evidence="8">Uncharacterized protein</fullName>
    </submittedName>
</protein>
<keyword evidence="9" id="KW-1185">Reference proteome</keyword>
<comment type="subcellular location">
    <subcellularLocation>
        <location evidence="1">Membrane</location>
    </subcellularLocation>
</comment>
<evidence type="ECO:0000313" key="7">
    <source>
        <dbReference type="EMBL" id="OQN96621.1"/>
    </source>
</evidence>
<reference evidence="9" key="2">
    <citation type="submission" date="2017-03" db="EMBL/GenBank/DDBJ databases">
        <title>Genomes of endolithic fungi from Antarctica.</title>
        <authorList>
            <person name="Coleine C."/>
            <person name="Masonjones S."/>
            <person name="Stajich J.E."/>
        </authorList>
    </citation>
    <scope>NUCLEOTIDE SEQUENCE [LARGE SCALE GENOMIC DNA]</scope>
    <source>
        <strain evidence="9">CCFEE 5527</strain>
    </source>
</reference>
<dbReference type="EMBL" id="NAJO01000034">
    <property type="protein sequence ID" value="OQO00626.1"/>
    <property type="molecule type" value="Genomic_DNA"/>
</dbReference>
<keyword evidence="3 6" id="KW-1133">Transmembrane helix</keyword>
<comment type="caution">
    <text evidence="8">The sequence shown here is derived from an EMBL/GenBank/DDBJ whole genome shotgun (WGS) entry which is preliminary data.</text>
</comment>
<dbReference type="PANTHER" id="PTHR28038:SF1">
    <property type="entry name" value="ADL329WP"/>
    <property type="match status" value="1"/>
</dbReference>
<dbReference type="GO" id="GO:0005789">
    <property type="term" value="C:endoplasmic reticulum membrane"/>
    <property type="evidence" value="ECO:0007669"/>
    <property type="project" value="InterPro"/>
</dbReference>
<evidence type="ECO:0000256" key="2">
    <source>
        <dbReference type="ARBA" id="ARBA00022692"/>
    </source>
</evidence>
<dbReference type="InterPro" id="IPR005351">
    <property type="entry name" value="ASTER"/>
</dbReference>
<feature type="region of interest" description="Disordered" evidence="5">
    <location>
        <begin position="1"/>
        <end position="25"/>
    </location>
</feature>
<organism evidence="8 9">
    <name type="scientific">Cryoendolithus antarcticus</name>
    <dbReference type="NCBI Taxonomy" id="1507870"/>
    <lineage>
        <taxon>Eukaryota</taxon>
        <taxon>Fungi</taxon>
        <taxon>Dikarya</taxon>
        <taxon>Ascomycota</taxon>
        <taxon>Pezizomycotina</taxon>
        <taxon>Dothideomycetes</taxon>
        <taxon>Dothideomycetidae</taxon>
        <taxon>Cladosporiales</taxon>
        <taxon>Cladosporiaceae</taxon>
        <taxon>Cryoendolithus</taxon>
    </lineage>
</organism>
<dbReference type="Proteomes" id="UP000192596">
    <property type="component" value="Unassembled WGS sequence"/>
</dbReference>
<dbReference type="AlphaFoldDB" id="A0A1V8SN89"/>
<dbReference type="GO" id="GO:0044183">
    <property type="term" value="F:protein folding chaperone"/>
    <property type="evidence" value="ECO:0007669"/>
    <property type="project" value="InterPro"/>
</dbReference>
<evidence type="ECO:0000256" key="3">
    <source>
        <dbReference type="ARBA" id="ARBA00022989"/>
    </source>
</evidence>
<name>A0A1V8SN89_9PEZI</name>
<evidence type="ECO:0000256" key="6">
    <source>
        <dbReference type="SAM" id="Phobius"/>
    </source>
</evidence>
<dbReference type="STRING" id="1507870.A0A1V8SN89"/>
<reference evidence="8" key="1">
    <citation type="journal article" date="2017" name="Genome Announc.">
        <title>Draft Genome Sequences of the Antarctic Endolithic Fungi Rachicladosporium antarcticum CCFEE 5527 and Rachicladosporium sp. CCFEE 5018.</title>
        <authorList>
            <person name="Coleine C."/>
            <person name="Masonjones S."/>
            <person name="Selbmann L."/>
            <person name="Zucconi L."/>
            <person name="Onofri S."/>
            <person name="Pacelli C."/>
            <person name="Stajich J.E."/>
        </authorList>
    </citation>
    <scope>NUCLEOTIDE SEQUENCE</scope>
    <source>
        <strain evidence="8">CCFEE 5527</strain>
    </source>
</reference>
<feature type="compositionally biased region" description="Basic and acidic residues" evidence="5">
    <location>
        <begin position="1"/>
        <end position="12"/>
    </location>
</feature>
<sequence length="116" mass="12188">MAQRKDMRRDDLIVPYSPPKNEKEDVDMQSTMASTLPMAAIFTRNKLIGWTSVLFAIQAWLSETPASKASSTTPAIMSFGMAMMGVGVAYLPLFLPPAAGGVGQATPAGAAAPQAA</sequence>
<keyword evidence="4 6" id="KW-0472">Membrane</keyword>
<evidence type="ECO:0000256" key="1">
    <source>
        <dbReference type="ARBA" id="ARBA00004370"/>
    </source>
</evidence>
<accession>A0A1V8SN89</accession>
<evidence type="ECO:0000313" key="9">
    <source>
        <dbReference type="Proteomes" id="UP000192596"/>
    </source>
</evidence>
<evidence type="ECO:0000313" key="8">
    <source>
        <dbReference type="EMBL" id="OQO00626.1"/>
    </source>
</evidence>
<feature type="transmembrane region" description="Helical" evidence="6">
    <location>
        <begin position="75"/>
        <end position="95"/>
    </location>
</feature>
<evidence type="ECO:0000256" key="5">
    <source>
        <dbReference type="SAM" id="MobiDB-lite"/>
    </source>
</evidence>
<keyword evidence="2 6" id="KW-0812">Transmembrane</keyword>
<dbReference type="Pfam" id="PF03669">
    <property type="entry name" value="ASTER"/>
    <property type="match status" value="1"/>
</dbReference>
<dbReference type="InParanoid" id="A0A1V8SN89"/>
<evidence type="ECO:0000256" key="4">
    <source>
        <dbReference type="ARBA" id="ARBA00023136"/>
    </source>
</evidence>
<dbReference type="FunCoup" id="A0A1V8SN89">
    <property type="interactions" value="26"/>
</dbReference>
<dbReference type="GO" id="GO:0045048">
    <property type="term" value="P:protein insertion into ER membrane"/>
    <property type="evidence" value="ECO:0007669"/>
    <property type="project" value="InterPro"/>
</dbReference>
<dbReference type="OrthoDB" id="284718at2759"/>
<dbReference type="PANTHER" id="PTHR28038">
    <property type="entry name" value="ADL329WP"/>
    <property type="match status" value="1"/>
</dbReference>
<proteinExistence type="predicted"/>
<gene>
    <name evidence="8" type="ORF">B0A48_13116</name>
    <name evidence="7" type="ORF">B0A48_17051</name>
</gene>